<dbReference type="Pfam" id="PF06862">
    <property type="entry name" value="Utp25_C"/>
    <property type="match status" value="1"/>
</dbReference>
<keyword evidence="7" id="KW-1185">Reference proteome</keyword>
<sequence>MAGKYKKNLSKGKKRKNQDKNLKNVTKKICTNDETKELEEKSNNKIFESCNKDTINSTLLQEEVVEELAIVDSDEEEEYLAIDEETEYFSKHYYKLPSEESLGKIINNPNETINITHNIKTLKGAKITQHIRYKNDKYIDISNKIPLEKFGYFPSLMENYKFSTKSNGLTDVESSLLQVIGRYSDLYYTTLTVDYQNVYLLHLINHVTRNRCLIMKNIDKLKEEKEKGSEISDALIDECRDQGFTRTKTLILVPYKKCVYEIVKKLKDLMFGEKNSQYLGFGKFEDLYNSKDNVYTPNPNNPNISIRTEEYAYNMDGNVEDNFRIGIAFSKKALKLFTKFDESDVIIASPLGLIGAINDAKNNGHNSFLSSIEIAIFDRVDIFQMQNWENVLNIINNLNKKPDDISFVDITRIRNVFLNDQGKALRQTLMFSRYDSAEIKSAFIKASYNYAGYITIIKKPRKILDDLEVRVSQEITRLRITESSEDQHIRFKYFVDNVYPRLNKGTLIFIPSYYDYVQVKSHFIANNKNFADLNEYAAENRINSDKIKFSHGLKTTCLLTERFHYYNRLLIKGIKSIYFYQLPNNPHFFSQLINMSELDVPISAKITFTDIDSIRLRNIYGSKIAKELLTSNKDYHMMLSE</sequence>
<evidence type="ECO:0000256" key="1">
    <source>
        <dbReference type="ARBA" id="ARBA00004604"/>
    </source>
</evidence>
<dbReference type="GO" id="GO:0032040">
    <property type="term" value="C:small-subunit processome"/>
    <property type="evidence" value="ECO:0007669"/>
    <property type="project" value="TreeGrafter"/>
</dbReference>
<dbReference type="Pfam" id="PF22916">
    <property type="entry name" value="UTP25_NTPase-like"/>
    <property type="match status" value="1"/>
</dbReference>
<dbReference type="GO" id="GO:0000462">
    <property type="term" value="P:maturation of SSU-rRNA from tricistronic rRNA transcript (SSU-rRNA, 5.8S rRNA, LSU-rRNA)"/>
    <property type="evidence" value="ECO:0007669"/>
    <property type="project" value="TreeGrafter"/>
</dbReference>
<accession>A0A0N4ZV87</accession>
<proteinExistence type="inferred from homology"/>
<evidence type="ECO:0000256" key="2">
    <source>
        <dbReference type="ARBA" id="ARBA00009223"/>
    </source>
</evidence>
<organism evidence="7 8">
    <name type="scientific">Parastrongyloides trichosuri</name>
    <name type="common">Possum-specific nematode worm</name>
    <dbReference type="NCBI Taxonomy" id="131310"/>
    <lineage>
        <taxon>Eukaryota</taxon>
        <taxon>Metazoa</taxon>
        <taxon>Ecdysozoa</taxon>
        <taxon>Nematoda</taxon>
        <taxon>Chromadorea</taxon>
        <taxon>Rhabditida</taxon>
        <taxon>Tylenchina</taxon>
        <taxon>Panagrolaimomorpha</taxon>
        <taxon>Strongyloidoidea</taxon>
        <taxon>Strongyloididae</taxon>
        <taxon>Parastrongyloides</taxon>
    </lineage>
</organism>
<evidence type="ECO:0000259" key="6">
    <source>
        <dbReference type="Pfam" id="PF22916"/>
    </source>
</evidence>
<dbReference type="GO" id="GO:0019843">
    <property type="term" value="F:rRNA binding"/>
    <property type="evidence" value="ECO:0007669"/>
    <property type="project" value="TreeGrafter"/>
</dbReference>
<feature type="region of interest" description="Disordered" evidence="4">
    <location>
        <begin position="1"/>
        <end position="27"/>
    </location>
</feature>
<dbReference type="InterPro" id="IPR053940">
    <property type="entry name" value="UTP25_NTPase-like"/>
</dbReference>
<dbReference type="PANTHER" id="PTHR12933:SF0">
    <property type="entry name" value="U3 SMALL NUCLEOLAR RNA-ASSOCIATED PROTEIN 25 HOMOLOG"/>
    <property type="match status" value="1"/>
</dbReference>
<dbReference type="WBParaSite" id="PTRK_0001249500.1">
    <property type="protein sequence ID" value="PTRK_0001249500.1"/>
    <property type="gene ID" value="PTRK_0001249500"/>
</dbReference>
<dbReference type="STRING" id="131310.A0A0N4ZV87"/>
<evidence type="ECO:0000313" key="8">
    <source>
        <dbReference type="WBParaSite" id="PTRK_0001249500.1"/>
    </source>
</evidence>
<comment type="similarity">
    <text evidence="2">Belongs to the UTP25 family.</text>
</comment>
<evidence type="ECO:0000259" key="5">
    <source>
        <dbReference type="Pfam" id="PF06862"/>
    </source>
</evidence>
<dbReference type="PANTHER" id="PTHR12933">
    <property type="entry name" value="ORF PROTEIN-RELATED"/>
    <property type="match status" value="1"/>
</dbReference>
<dbReference type="InterPro" id="IPR053939">
    <property type="entry name" value="UTP25_C"/>
</dbReference>
<protein>
    <submittedName>
        <fullName evidence="8">U3 small nucleolar RNA-associated protein 25</fullName>
    </submittedName>
</protein>
<dbReference type="AlphaFoldDB" id="A0A0N4ZV87"/>
<name>A0A0N4ZV87_PARTI</name>
<evidence type="ECO:0000256" key="4">
    <source>
        <dbReference type="SAM" id="MobiDB-lite"/>
    </source>
</evidence>
<dbReference type="Proteomes" id="UP000038045">
    <property type="component" value="Unplaced"/>
</dbReference>
<dbReference type="InterPro" id="IPR010678">
    <property type="entry name" value="UTP25"/>
</dbReference>
<dbReference type="GO" id="GO:0034511">
    <property type="term" value="F:U3 snoRNA binding"/>
    <property type="evidence" value="ECO:0007669"/>
    <property type="project" value="InterPro"/>
</dbReference>
<feature type="compositionally biased region" description="Basic residues" evidence="4">
    <location>
        <begin position="1"/>
        <end position="17"/>
    </location>
</feature>
<feature type="domain" description="UTP25 C-terminal" evidence="5">
    <location>
        <begin position="464"/>
        <end position="636"/>
    </location>
</feature>
<feature type="domain" description="UTP25 NTP hydrolase-like" evidence="6">
    <location>
        <begin position="183"/>
        <end position="453"/>
    </location>
</feature>
<keyword evidence="3" id="KW-0539">Nucleus</keyword>
<reference evidence="8" key="1">
    <citation type="submission" date="2017-02" db="UniProtKB">
        <authorList>
            <consortium name="WormBaseParasite"/>
        </authorList>
    </citation>
    <scope>IDENTIFICATION</scope>
</reference>
<evidence type="ECO:0000313" key="7">
    <source>
        <dbReference type="Proteomes" id="UP000038045"/>
    </source>
</evidence>
<comment type="subcellular location">
    <subcellularLocation>
        <location evidence="1">Nucleus</location>
        <location evidence="1">Nucleolus</location>
    </subcellularLocation>
</comment>
<evidence type="ECO:0000256" key="3">
    <source>
        <dbReference type="ARBA" id="ARBA00023242"/>
    </source>
</evidence>